<dbReference type="EMBL" id="SSTD01013307">
    <property type="protein sequence ID" value="TYK07478.1"/>
    <property type="molecule type" value="Genomic_DNA"/>
</dbReference>
<comment type="caution">
    <text evidence="2">The sequence shown here is derived from an EMBL/GenBank/DDBJ whole genome shotgun (WGS) entry which is preliminary data.</text>
</comment>
<proteinExistence type="predicted"/>
<organism evidence="2 4">
    <name type="scientific">Cucumis melo var. makuwa</name>
    <name type="common">Oriental melon</name>
    <dbReference type="NCBI Taxonomy" id="1194695"/>
    <lineage>
        <taxon>Eukaryota</taxon>
        <taxon>Viridiplantae</taxon>
        <taxon>Streptophyta</taxon>
        <taxon>Embryophyta</taxon>
        <taxon>Tracheophyta</taxon>
        <taxon>Spermatophyta</taxon>
        <taxon>Magnoliopsida</taxon>
        <taxon>eudicotyledons</taxon>
        <taxon>Gunneridae</taxon>
        <taxon>Pentapetalae</taxon>
        <taxon>rosids</taxon>
        <taxon>fabids</taxon>
        <taxon>Cucurbitales</taxon>
        <taxon>Cucurbitaceae</taxon>
        <taxon>Benincaseae</taxon>
        <taxon>Cucumis</taxon>
    </lineage>
</organism>
<evidence type="ECO:0000313" key="3">
    <source>
        <dbReference type="EMBL" id="TYK07478.1"/>
    </source>
</evidence>
<dbReference type="AlphaFoldDB" id="A0A5A7SL39"/>
<name>A0A5A7SL39_CUCMM</name>
<dbReference type="OrthoDB" id="1722780at2759"/>
<evidence type="ECO:0000313" key="2">
    <source>
        <dbReference type="EMBL" id="KAA0025185.1"/>
    </source>
</evidence>
<protein>
    <recommendedName>
        <fullName evidence="6">DUF4283 domain-containing protein</fullName>
    </recommendedName>
</protein>
<evidence type="ECO:0000256" key="1">
    <source>
        <dbReference type="SAM" id="MobiDB-lite"/>
    </source>
</evidence>
<sequence length="174" mass="19697">MSTLKKQTELEFSYKSFHVDKAIMTLTTENANLLCSNKSTNGWTTVGKYHVRFEHWNSSLHAHQTLILSNGGWLRFRGISMHLWNYNTFISIAPPPEGKWFVERNINIHSTLKAEAVGEFDEFNPNAEAFLFAENHAIPLESSKQQADSKNSKVDKTSDSNPTHAKRDNSVGSV</sequence>
<gene>
    <name evidence="3" type="ORF">E5676_scaffold202G002110</name>
    <name evidence="2" type="ORF">E6C27_scaffold541G00290</name>
</gene>
<evidence type="ECO:0000313" key="4">
    <source>
        <dbReference type="Proteomes" id="UP000321393"/>
    </source>
</evidence>
<reference evidence="4 5" key="1">
    <citation type="submission" date="2019-08" db="EMBL/GenBank/DDBJ databases">
        <title>Draft genome sequences of two oriental melons (Cucumis melo L. var makuwa).</title>
        <authorList>
            <person name="Kwon S.-Y."/>
        </authorList>
    </citation>
    <scope>NUCLEOTIDE SEQUENCE [LARGE SCALE GENOMIC DNA]</scope>
    <source>
        <strain evidence="5">cv. Chang Bougi</strain>
        <strain evidence="4">cv. SW 3</strain>
        <tissue evidence="2">Leaf</tissue>
    </source>
</reference>
<dbReference type="Proteomes" id="UP000321393">
    <property type="component" value="Unassembled WGS sequence"/>
</dbReference>
<evidence type="ECO:0008006" key="6">
    <source>
        <dbReference type="Google" id="ProtNLM"/>
    </source>
</evidence>
<evidence type="ECO:0000313" key="5">
    <source>
        <dbReference type="Proteomes" id="UP000321947"/>
    </source>
</evidence>
<dbReference type="EMBL" id="SSTE01023315">
    <property type="protein sequence ID" value="KAA0025185.1"/>
    <property type="molecule type" value="Genomic_DNA"/>
</dbReference>
<accession>A0A5A7SL39</accession>
<feature type="compositionally biased region" description="Basic and acidic residues" evidence="1">
    <location>
        <begin position="165"/>
        <end position="174"/>
    </location>
</feature>
<dbReference type="Proteomes" id="UP000321947">
    <property type="component" value="Unassembled WGS sequence"/>
</dbReference>
<feature type="region of interest" description="Disordered" evidence="1">
    <location>
        <begin position="141"/>
        <end position="174"/>
    </location>
</feature>